<dbReference type="CDD" id="cd00586">
    <property type="entry name" value="4HBT"/>
    <property type="match status" value="1"/>
</dbReference>
<reference evidence="3" key="1">
    <citation type="submission" date="2022-12" db="EMBL/GenBank/DDBJ databases">
        <title>Marinomonas 15G1-11 sp. nov, isolated from marine algae.</title>
        <authorList>
            <person name="Butt M."/>
            <person name="Choi D.G."/>
            <person name="Kim J.M."/>
            <person name="Lee J.K."/>
            <person name="Baek J.H."/>
            <person name="Jeon C.O."/>
        </authorList>
    </citation>
    <scope>NUCLEOTIDE SEQUENCE</scope>
    <source>
        <strain evidence="3">15G1-11</strain>
    </source>
</reference>
<evidence type="ECO:0000313" key="4">
    <source>
        <dbReference type="Proteomes" id="UP001149719"/>
    </source>
</evidence>
<dbReference type="InterPro" id="IPR029069">
    <property type="entry name" value="HotDog_dom_sf"/>
</dbReference>
<dbReference type="Proteomes" id="UP001149719">
    <property type="component" value="Unassembled WGS sequence"/>
</dbReference>
<comment type="caution">
    <text evidence="3">The sequence shown here is derived from an EMBL/GenBank/DDBJ whole genome shotgun (WGS) entry which is preliminary data.</text>
</comment>
<sequence length="130" mass="14954">MVEQHITNFEVRDYECDIQGIVNNSVYQNYLEHARHKFLKSKGINFTELAKNNINLVVIRAELDYKSPLISQDEFIISTHMVKTSKIKFAFHQTITRLSDNALILQAIVTGTSINEKGKPIRFSDLDDLV</sequence>
<gene>
    <name evidence="3" type="ORF">O1D97_01160</name>
</gene>
<evidence type="ECO:0000313" key="3">
    <source>
        <dbReference type="EMBL" id="MCZ2720285.1"/>
    </source>
</evidence>
<dbReference type="PANTHER" id="PTHR31793">
    <property type="entry name" value="4-HYDROXYBENZOYL-COA THIOESTERASE FAMILY MEMBER"/>
    <property type="match status" value="1"/>
</dbReference>
<organism evidence="3 4">
    <name type="scientific">Marinomonas phaeophyticola</name>
    <dbReference type="NCBI Taxonomy" id="3004091"/>
    <lineage>
        <taxon>Bacteria</taxon>
        <taxon>Pseudomonadati</taxon>
        <taxon>Pseudomonadota</taxon>
        <taxon>Gammaproteobacteria</taxon>
        <taxon>Oceanospirillales</taxon>
        <taxon>Oceanospirillaceae</taxon>
        <taxon>Marinomonas</taxon>
    </lineage>
</organism>
<dbReference type="PIRSF" id="PIRSF003230">
    <property type="entry name" value="YbgC"/>
    <property type="match status" value="1"/>
</dbReference>
<dbReference type="EMBL" id="JAPUBN010000006">
    <property type="protein sequence ID" value="MCZ2720285.1"/>
    <property type="molecule type" value="Genomic_DNA"/>
</dbReference>
<accession>A0ABT4JPY0</accession>
<evidence type="ECO:0000256" key="1">
    <source>
        <dbReference type="ARBA" id="ARBA00005953"/>
    </source>
</evidence>
<dbReference type="InterPro" id="IPR006684">
    <property type="entry name" value="YbgC/YbaW"/>
</dbReference>
<keyword evidence="2" id="KW-0378">Hydrolase</keyword>
<dbReference type="SUPFAM" id="SSF54637">
    <property type="entry name" value="Thioesterase/thiol ester dehydrase-isomerase"/>
    <property type="match status" value="1"/>
</dbReference>
<comment type="similarity">
    <text evidence="1">Belongs to the 4-hydroxybenzoyl-CoA thioesterase family.</text>
</comment>
<dbReference type="InterPro" id="IPR050563">
    <property type="entry name" value="4-hydroxybenzoyl-CoA_TE"/>
</dbReference>
<proteinExistence type="inferred from homology"/>
<dbReference type="PANTHER" id="PTHR31793:SF27">
    <property type="entry name" value="NOVEL THIOESTERASE SUPERFAMILY DOMAIN AND SAPOSIN A-TYPE DOMAIN CONTAINING PROTEIN (0610012H03RIK)"/>
    <property type="match status" value="1"/>
</dbReference>
<dbReference type="RefSeq" id="WP_269122063.1">
    <property type="nucleotide sequence ID" value="NZ_JAPUBN010000006.1"/>
</dbReference>
<name>A0ABT4JPY0_9GAMM</name>
<evidence type="ECO:0000256" key="2">
    <source>
        <dbReference type="ARBA" id="ARBA00022801"/>
    </source>
</evidence>
<dbReference type="Pfam" id="PF13279">
    <property type="entry name" value="4HBT_2"/>
    <property type="match status" value="1"/>
</dbReference>
<protein>
    <submittedName>
        <fullName evidence="3">Acyl-CoA thioesterase</fullName>
    </submittedName>
</protein>
<keyword evidence="4" id="KW-1185">Reference proteome</keyword>
<dbReference type="Gene3D" id="3.10.129.10">
    <property type="entry name" value="Hotdog Thioesterase"/>
    <property type="match status" value="1"/>
</dbReference>